<dbReference type="CDD" id="cd12912">
    <property type="entry name" value="PDC2_MCP_like"/>
    <property type="match status" value="1"/>
</dbReference>
<dbReference type="Gene3D" id="1.10.287.950">
    <property type="entry name" value="Methyl-accepting chemotaxis protein"/>
    <property type="match status" value="1"/>
</dbReference>
<feature type="coiled-coil region" evidence="10">
    <location>
        <begin position="662"/>
        <end position="717"/>
    </location>
</feature>
<dbReference type="RefSeq" id="WP_056934003.1">
    <property type="nucleotide sequence ID" value="NZ_CP013050.1"/>
</dbReference>
<evidence type="ECO:0000313" key="14">
    <source>
        <dbReference type="EMBL" id="ALM75341.1"/>
    </source>
</evidence>
<evidence type="ECO:0000256" key="7">
    <source>
        <dbReference type="ARBA" id="ARBA00023224"/>
    </source>
</evidence>
<keyword evidence="5 11" id="KW-1133">Transmembrane helix</keyword>
<evidence type="ECO:0000256" key="5">
    <source>
        <dbReference type="ARBA" id="ARBA00022989"/>
    </source>
</evidence>
<evidence type="ECO:0000256" key="1">
    <source>
        <dbReference type="ARBA" id="ARBA00004651"/>
    </source>
</evidence>
<dbReference type="Gene3D" id="3.30.450.20">
    <property type="entry name" value="PAS domain"/>
    <property type="match status" value="2"/>
</dbReference>
<keyword evidence="2" id="KW-1003">Cell membrane</keyword>
<dbReference type="EMBL" id="CP013050">
    <property type="protein sequence ID" value="ALM75341.1"/>
    <property type="molecule type" value="Genomic_DNA"/>
</dbReference>
<keyword evidence="4 11" id="KW-0812">Transmembrane</keyword>
<name>A0A0S1XC29_THEBA</name>
<feature type="domain" description="HAMP" evidence="13">
    <location>
        <begin position="380"/>
        <end position="432"/>
    </location>
</feature>
<dbReference type="SMART" id="SM00304">
    <property type="entry name" value="HAMP"/>
    <property type="match status" value="3"/>
</dbReference>
<evidence type="ECO:0000256" key="3">
    <source>
        <dbReference type="ARBA" id="ARBA00022500"/>
    </source>
</evidence>
<dbReference type="PANTHER" id="PTHR32089:SF112">
    <property type="entry name" value="LYSOZYME-LIKE PROTEIN-RELATED"/>
    <property type="match status" value="1"/>
</dbReference>
<comment type="subcellular location">
    <subcellularLocation>
        <location evidence="1">Cell membrane</location>
        <topology evidence="1">Multi-pass membrane protein</topology>
    </subcellularLocation>
</comment>
<organism evidence="14 15">
    <name type="scientific">Thermococcus barophilus</name>
    <dbReference type="NCBI Taxonomy" id="55802"/>
    <lineage>
        <taxon>Archaea</taxon>
        <taxon>Methanobacteriati</taxon>
        <taxon>Methanobacteriota</taxon>
        <taxon>Thermococci</taxon>
        <taxon>Thermococcales</taxon>
        <taxon>Thermococcaceae</taxon>
        <taxon>Thermococcus</taxon>
    </lineage>
</organism>
<dbReference type="Pfam" id="PF00015">
    <property type="entry name" value="MCPsignal"/>
    <property type="match status" value="1"/>
</dbReference>
<gene>
    <name evidence="14" type="ORF">TBCH5v1_1424</name>
</gene>
<evidence type="ECO:0000256" key="6">
    <source>
        <dbReference type="ARBA" id="ARBA00023136"/>
    </source>
</evidence>
<evidence type="ECO:0000256" key="9">
    <source>
        <dbReference type="PROSITE-ProRule" id="PRU00284"/>
    </source>
</evidence>
<keyword evidence="10" id="KW-0175">Coiled coil</keyword>
<accession>A0A0S1XC29</accession>
<dbReference type="CDD" id="cd11386">
    <property type="entry name" value="MCP_signal"/>
    <property type="match status" value="1"/>
</dbReference>
<dbReference type="CDD" id="cd12913">
    <property type="entry name" value="PDC1_MCP_like"/>
    <property type="match status" value="1"/>
</dbReference>
<dbReference type="PANTHER" id="PTHR32089">
    <property type="entry name" value="METHYL-ACCEPTING CHEMOTAXIS PROTEIN MCPB"/>
    <property type="match status" value="1"/>
</dbReference>
<protein>
    <submittedName>
        <fullName evidence="14">Methyl-accepting chemotaxis protein</fullName>
    </submittedName>
</protein>
<proteinExistence type="inferred from homology"/>
<dbReference type="InterPro" id="IPR004089">
    <property type="entry name" value="MCPsignal_dom"/>
</dbReference>
<dbReference type="InterPro" id="IPR029151">
    <property type="entry name" value="Sensor-like_sf"/>
</dbReference>
<dbReference type="GO" id="GO:0007165">
    <property type="term" value="P:signal transduction"/>
    <property type="evidence" value="ECO:0007669"/>
    <property type="project" value="UniProtKB-KW"/>
</dbReference>
<evidence type="ECO:0000256" key="11">
    <source>
        <dbReference type="SAM" id="Phobius"/>
    </source>
</evidence>
<feature type="coiled-coil region" evidence="10">
    <location>
        <begin position="529"/>
        <end position="559"/>
    </location>
</feature>
<keyword evidence="3" id="KW-0145">Chemotaxis</keyword>
<feature type="domain" description="HAMP" evidence="13">
    <location>
        <begin position="329"/>
        <end position="377"/>
    </location>
</feature>
<dbReference type="GeneID" id="26136670"/>
<dbReference type="PATRIC" id="fig|55802.8.peg.1402"/>
<comment type="similarity">
    <text evidence="8">Belongs to the methyl-accepting chemotaxis (MCP) protein family.</text>
</comment>
<dbReference type="InterPro" id="IPR003660">
    <property type="entry name" value="HAMP_dom"/>
</dbReference>
<dbReference type="SMART" id="SM00283">
    <property type="entry name" value="MA"/>
    <property type="match status" value="1"/>
</dbReference>
<dbReference type="STRING" id="55802.TBCH5v1_1424"/>
<evidence type="ECO:0000256" key="4">
    <source>
        <dbReference type="ARBA" id="ARBA00022692"/>
    </source>
</evidence>
<evidence type="ECO:0000256" key="10">
    <source>
        <dbReference type="SAM" id="Coils"/>
    </source>
</evidence>
<dbReference type="Proteomes" id="UP000066042">
    <property type="component" value="Chromosome"/>
</dbReference>
<dbReference type="GO" id="GO:0005886">
    <property type="term" value="C:plasma membrane"/>
    <property type="evidence" value="ECO:0007669"/>
    <property type="project" value="UniProtKB-SubCell"/>
</dbReference>
<feature type="domain" description="Methyl-accepting transducer" evidence="12">
    <location>
        <begin position="451"/>
        <end position="708"/>
    </location>
</feature>
<evidence type="ECO:0000256" key="8">
    <source>
        <dbReference type="ARBA" id="ARBA00029447"/>
    </source>
</evidence>
<keyword evidence="6 11" id="KW-0472">Membrane</keyword>
<evidence type="ECO:0000259" key="13">
    <source>
        <dbReference type="PROSITE" id="PS50885"/>
    </source>
</evidence>
<dbReference type="CDD" id="cd06225">
    <property type="entry name" value="HAMP"/>
    <property type="match status" value="1"/>
</dbReference>
<keyword evidence="7 9" id="KW-0807">Transducer</keyword>
<reference evidence="14 15" key="1">
    <citation type="journal article" date="2016" name="Genome Announc.">
        <title>Complete genome sequence of the hyperthermophilic and piezophilic archaeon Thermococcus barophilus Ch5, capable of growth at the expense of hydrogenogenesis from carbon monoxide and formate.</title>
        <authorList>
            <person name="Oger P."/>
            <person name="Sokolova T.G."/>
            <person name="Kozhevnikova D.A."/>
            <person name="Taranov E.A."/>
            <person name="Vannier P."/>
            <person name="Lee H.S."/>
            <person name="Kwon K.K."/>
            <person name="Kang S.G."/>
            <person name="Lee J.H."/>
            <person name="Bonch-Osmolovskaya E.A."/>
            <person name="Lebedinsky A.V."/>
        </authorList>
    </citation>
    <scope>NUCLEOTIDE SEQUENCE [LARGE SCALE GENOMIC DNA]</scope>
    <source>
        <strain evidence="15">Ch5</strain>
    </source>
</reference>
<dbReference type="GO" id="GO:0006935">
    <property type="term" value="P:chemotaxis"/>
    <property type="evidence" value="ECO:0007669"/>
    <property type="project" value="UniProtKB-KW"/>
</dbReference>
<dbReference type="Gene3D" id="6.10.340.10">
    <property type="match status" value="1"/>
</dbReference>
<dbReference type="AlphaFoldDB" id="A0A0S1XC29"/>
<evidence type="ECO:0000256" key="2">
    <source>
        <dbReference type="ARBA" id="ARBA00022475"/>
    </source>
</evidence>
<feature type="transmembrane region" description="Helical" evidence="11">
    <location>
        <begin position="7"/>
        <end position="30"/>
    </location>
</feature>
<feature type="coiled-coil region" evidence="10">
    <location>
        <begin position="459"/>
        <end position="486"/>
    </location>
</feature>
<evidence type="ECO:0000259" key="12">
    <source>
        <dbReference type="PROSITE" id="PS50111"/>
    </source>
</evidence>
<evidence type="ECO:0000313" key="15">
    <source>
        <dbReference type="Proteomes" id="UP000066042"/>
    </source>
</evidence>
<sequence length="737" mass="81527">MEFRRKVLLIVVLTVIVTAGALVGTMMYSLNKMDEAMSKGMEKPVIDNGKLLATNAANLAARMFDDYFSSIADYGHMADFAVQEAYKNGLKGDELRQYLLNRFKQIKDLNENVAFVYFGDENGNMYLWPDEPLPPDYDPRVRPWYIKAKENNGPSYTEPYRDAFTGKWVITYSEPVYVDGKFVGVVGIDVFVSTLMKEAMDIKLGKSGYIVLVNQEGLVLMHPKEEYINKLNIYKVPELQELAAELKKGKQEGTVIYTFEGIRRIAGYKRLSTTGWIVVATVPLQELTALLIEPLSNVISSSRTVFYKGIAMSAVLVALMLVFVYKSVNSLLNPLIKLRRAAQALAEGRLKEVSNIVRNIKYLEKDEIGALIEAFEAVSKDVVGTLHAISEKLERLAEGDLSNGLSVEAKGELRDVIDDLKTVSEKLKSTIGEIVNVATLLEEKANLVTQIAEDVSNAINQVTEAIQQVSIEAQRQQENINEITEGMRLVAEVSSESVRSMEEFEAAVGEVVNIAAEGGKKGEESIRQIESIQEMMNDIENAVRKVAEMSRSIEEITNVITNIAEQTNLLALNAAIEAARAGEAGRGFAVVAQEIRKLAEESKQAADNIKDIISKITEEIKSAVDATDKGVKVVSESSDTLRETISYLTNIADLLQDTSTRMSEVKTQILKTQEEIDKALKALENLAASAEETTASAEEVSSAMEEQTAAIDELHKAAGDLRDIVKSLRNIISRFKF</sequence>
<dbReference type="Pfam" id="PF00672">
    <property type="entry name" value="HAMP"/>
    <property type="match status" value="1"/>
</dbReference>
<dbReference type="InterPro" id="IPR033479">
    <property type="entry name" value="dCache_1"/>
</dbReference>
<dbReference type="PROSITE" id="PS50111">
    <property type="entry name" value="CHEMOTAXIS_TRANSDUC_2"/>
    <property type="match status" value="1"/>
</dbReference>
<dbReference type="PROSITE" id="PS50885">
    <property type="entry name" value="HAMP"/>
    <property type="match status" value="2"/>
</dbReference>
<dbReference type="SUPFAM" id="SSF103190">
    <property type="entry name" value="Sensory domain-like"/>
    <property type="match status" value="1"/>
</dbReference>
<dbReference type="Pfam" id="PF02743">
    <property type="entry name" value="dCache_1"/>
    <property type="match status" value="1"/>
</dbReference>
<dbReference type="SUPFAM" id="SSF58104">
    <property type="entry name" value="Methyl-accepting chemotaxis protein (MCP) signaling domain"/>
    <property type="match status" value="1"/>
</dbReference>